<name>B5IDB4_ACIB4</name>
<evidence type="ECO:0000313" key="4">
    <source>
        <dbReference type="EMBL" id="ADD08732.1"/>
    </source>
</evidence>
<reference evidence="4" key="1">
    <citation type="submission" date="2010-02" db="EMBL/GenBank/DDBJ databases">
        <title>Complete sequence of Aciduliprofundum boonei T469.</title>
        <authorList>
            <consortium name="US DOE Joint Genome Institute"/>
            <person name="Lucas S."/>
            <person name="Copeland A."/>
            <person name="Lapidus A."/>
            <person name="Cheng J.-F."/>
            <person name="Bruce D."/>
            <person name="Goodwin L."/>
            <person name="Pitluck S."/>
            <person name="Saunders E."/>
            <person name="Detter J.C."/>
            <person name="Han C."/>
            <person name="Tapia R."/>
            <person name="Land M."/>
            <person name="Hauser L."/>
            <person name="Kyrpides N."/>
            <person name="Mikhailova N."/>
            <person name="Flores G."/>
            <person name="Reysenbach A.-L."/>
            <person name="Woyke T."/>
        </authorList>
    </citation>
    <scope>NUCLEOTIDE SEQUENCE</scope>
    <source>
        <strain evidence="4">T469</strain>
    </source>
</reference>
<dbReference type="SUPFAM" id="SSF52141">
    <property type="entry name" value="Uracil-DNA glycosylase-like"/>
    <property type="match status" value="1"/>
</dbReference>
<dbReference type="PROSITE" id="PS50890">
    <property type="entry name" value="PUA"/>
    <property type="match status" value="1"/>
</dbReference>
<dbReference type="AlphaFoldDB" id="B5IDB4"/>
<dbReference type="Pfam" id="PF17884">
    <property type="entry name" value="DUF5591"/>
    <property type="match status" value="1"/>
</dbReference>
<evidence type="ECO:0000313" key="5">
    <source>
        <dbReference type="Proteomes" id="UP000001400"/>
    </source>
</evidence>
<dbReference type="SUPFAM" id="SSF88697">
    <property type="entry name" value="PUA domain-like"/>
    <property type="match status" value="1"/>
</dbReference>
<dbReference type="SMART" id="SM00359">
    <property type="entry name" value="PUA"/>
    <property type="match status" value="1"/>
</dbReference>
<dbReference type="InterPro" id="IPR036895">
    <property type="entry name" value="Uracil-DNA_glycosylase-like_sf"/>
</dbReference>
<sequence length="497" mass="58430">MLVKRFGLAKITRGTMETPLLLETGKDIEFNGNTFKFLNFEIGRDVLYTPEMNEGEIKIADDIYLIPHINSRLRNTTNFVDYTIKLRYKLGFDKLFYAPGAPPHLIPILTYLGYDIFDDSLEHIEDYSLVGRIDDAPPISKFIISQTKIALKKGLLRELVESIADNKAKEILRYLDMNYYSLIENFYPIWNPQINAVTLDSLYRPDVRRWIGRLKDRYKKPSWAKYLLLIPCSAKKPYSISKSHREMREHIKATMHEVILTSPLALVPRELERFYPAQNYDIPVIGHWYEEEKKLIRDTLEWYLSKFEYEEIISFLPESMRFLEDILNDFGAHTIWGKDYEELEKSTKKLDYHIPRNVLERENFKSLARFQFGCCEELLDEAKIKGRYYQLNIWKERKRIFSYNPQKGMLTLTEESAKCLAKNEKYTVYIDDFYPEGDVFAAGILNSTEDIREEDEVAVVYEDELRGWGIAKMSHIDMLQQKKGKAVKIRGKIKTTG</sequence>
<evidence type="ECO:0000256" key="2">
    <source>
        <dbReference type="ARBA" id="ARBA00008906"/>
    </source>
</evidence>
<dbReference type="Gene3D" id="2.30.130.10">
    <property type="entry name" value="PUA domain"/>
    <property type="match status" value="1"/>
</dbReference>
<dbReference type="Gene3D" id="3.40.50.10630">
    <property type="entry name" value="Uracil-DNA glycosylase-like"/>
    <property type="match status" value="1"/>
</dbReference>
<gene>
    <name evidence="4" type="ordered locus">Aboo_0923</name>
</gene>
<dbReference type="HOGENOM" id="CLU_029831_0_0_2"/>
<dbReference type="InterPro" id="IPR040777">
    <property type="entry name" value="DUF5591"/>
</dbReference>
<dbReference type="InterPro" id="IPR036511">
    <property type="entry name" value="TGT-like_sf"/>
</dbReference>
<keyword evidence="5" id="KW-1185">Reference proteome</keyword>
<dbReference type="InterPro" id="IPR038250">
    <property type="entry name" value="TGT_C2_sf"/>
</dbReference>
<dbReference type="eggNOG" id="arCOG00990">
    <property type="taxonomic scope" value="Archaea"/>
</dbReference>
<accession>B5IDB4</accession>
<dbReference type="Pfam" id="PF01472">
    <property type="entry name" value="PUA"/>
    <property type="match status" value="1"/>
</dbReference>
<dbReference type="EMBL" id="CP001941">
    <property type="protein sequence ID" value="ADD08732.1"/>
    <property type="molecule type" value="Genomic_DNA"/>
</dbReference>
<dbReference type="NCBIfam" id="TIGR00451">
    <property type="entry name" value="unchar_dom_2"/>
    <property type="match status" value="1"/>
</dbReference>
<dbReference type="KEGG" id="abi:Aboo_0923"/>
<dbReference type="SUPFAM" id="SSF51713">
    <property type="entry name" value="tRNA-guanine transglycosylase"/>
    <property type="match status" value="1"/>
</dbReference>
<dbReference type="GO" id="GO:0006400">
    <property type="term" value="P:tRNA modification"/>
    <property type="evidence" value="ECO:0007669"/>
    <property type="project" value="InterPro"/>
</dbReference>
<comment type="pathway">
    <text evidence="1">tRNA modification; archaeosine-tRNA biosynthesis.</text>
</comment>
<dbReference type="STRING" id="439481.Aboo_0923"/>
<dbReference type="InterPro" id="IPR002478">
    <property type="entry name" value="PUA"/>
</dbReference>
<proteinExistence type="inferred from homology"/>
<dbReference type="RefSeq" id="WP_008084299.1">
    <property type="nucleotide sequence ID" value="NC_013926.1"/>
</dbReference>
<comment type="similarity">
    <text evidence="2">Belongs to the archaeosine synthase type 1 family.</text>
</comment>
<protein>
    <submittedName>
        <fullName evidence="4">PUA domain containing protein</fullName>
    </submittedName>
</protein>
<dbReference type="UniPathway" id="UPA00393"/>
<evidence type="ECO:0000256" key="3">
    <source>
        <dbReference type="ARBA" id="ARBA00022694"/>
    </source>
</evidence>
<organism evidence="4 5">
    <name type="scientific">Aciduliprofundum boonei (strain DSM 19572 / T469)</name>
    <dbReference type="NCBI Taxonomy" id="439481"/>
    <lineage>
        <taxon>Archaea</taxon>
        <taxon>Methanobacteriati</taxon>
        <taxon>Thermoplasmatota</taxon>
        <taxon>DHVE2 group</taxon>
        <taxon>Candidatus Aciduliprofundum</taxon>
    </lineage>
</organism>
<dbReference type="OrthoDB" id="115061at2157"/>
<evidence type="ECO:0000256" key="1">
    <source>
        <dbReference type="ARBA" id="ARBA00005030"/>
    </source>
</evidence>
<keyword evidence="3" id="KW-0819">tRNA processing</keyword>
<dbReference type="InterPro" id="IPR004521">
    <property type="entry name" value="Uncharacterised_CHP00451"/>
</dbReference>
<dbReference type="GO" id="GO:0003723">
    <property type="term" value="F:RNA binding"/>
    <property type="evidence" value="ECO:0007669"/>
    <property type="project" value="InterPro"/>
</dbReference>
<dbReference type="GeneID" id="8827876"/>
<dbReference type="Gene3D" id="3.10.450.90">
    <property type="entry name" value="ArcTGT, C2 domain"/>
    <property type="match status" value="1"/>
</dbReference>
<dbReference type="InterPro" id="IPR036974">
    <property type="entry name" value="PUA_sf"/>
</dbReference>
<dbReference type="Proteomes" id="UP000001400">
    <property type="component" value="Chromosome"/>
</dbReference>
<dbReference type="InterPro" id="IPR015947">
    <property type="entry name" value="PUA-like_sf"/>
</dbReference>